<dbReference type="Pfam" id="PF05970">
    <property type="entry name" value="PIF1"/>
    <property type="match status" value="1"/>
</dbReference>
<dbReference type="EC" id="5.6.2.3" evidence="1"/>
<feature type="domain" description="Helitron helicase-like" evidence="3">
    <location>
        <begin position="381"/>
        <end position="538"/>
    </location>
</feature>
<dbReference type="GO" id="GO:0005524">
    <property type="term" value="F:ATP binding"/>
    <property type="evidence" value="ECO:0007669"/>
    <property type="project" value="UniProtKB-KW"/>
</dbReference>
<proteinExistence type="inferred from homology"/>
<dbReference type="GO" id="GO:0000723">
    <property type="term" value="P:telomere maintenance"/>
    <property type="evidence" value="ECO:0007669"/>
    <property type="project" value="InterPro"/>
</dbReference>
<dbReference type="InterPro" id="IPR051055">
    <property type="entry name" value="PIF1_helicase"/>
</dbReference>
<evidence type="ECO:0000313" key="5">
    <source>
        <dbReference type="Proteomes" id="UP000615446"/>
    </source>
</evidence>
<name>A0A8H3MGY6_9GLOM</name>
<sequence>MDLDIIRWRVELSDNDSETLSDYEDFDNSLLSSFAIRQNANTSHSRIPVQDSFSSSSDTIIRAYFSPWNPSKKLLNLKNHFNENILTQYPCVPCSYCSRLQYPTKAKWELYDESIQYPLKVVYQNISQVKLIFHTDDTKPKRIATCPSCYNSNNHIKIPIPDPIPDEIYNVPLYHRIYLSPIHLSCSLGRASNTNAYTNYRHLTGTFKYSKNINALALYSGTVGAILDYNQPNSWYHPSLNDAAMWLRNNNPYFNHIKLNNSQNQTPNTDLRPSAVVLPPYDFDTEIHNEDFHYSRLMAGFLTDPNNKELPIPFYDKNIEPLLFPDLFPYGKGFYINEDTNRRFKDNLGNYAKSLLLYPDPRWRLSWYWPHYIYLSLEKLRNHQNRTRILNQHSTSLSHQLTTADFITNSIYTGRPIINETKTTTVPSYIRTGDSYFRQKEHHINRMVQAFGLPQIFYTMTMAESHWSHLHNILSKTDNKDTLPSNRPFHTYLHYHHRLSSIHQYLWKNPNLTNWGNWLHHFERDEFQNHGAIHTHGIAYLSKSIPELINSNVIRADMPDPNLEPELYELVKKHQIHTCDSRCGGPAPLGSRCKKGFPQPYSNITYEDPNSLRYIYRRTKEEDLYIVPYHAPTLFLWNGHVNFQYVTTHQFAKYMTKYVTKSEPSEYFDITEPNAFRKHILARLRNKSVKPPYVLQQEEQLSPYWDDAIDKYFDRPIDNEFNDMIYPFYHRNYIIQNKQPANGIYYMDKKNRFVKKWQKEILVRFQHLTVEHSESFFYQQLLLRIPAQKYSLTLNYVQSSTQSHIQKYTRNYQNLIDNLIISLHTDLQKLIRNQLLSLSHQPNISTNLSSMIFSDDQYKIFNILMNTWGKQEYSKYPYFFLTGSAGTGKSFMINQLITSLTDQNKKYLLMAPTGVAANNINGQTIHAALHIRNTQNYFETLSYYNIQQRQELSKIEVIIIDEISMVSANLLTFISSLFAKINNIPAPFGGIPTLLIGDLAQLPPVNGQQVFYAPEWQEFYPLFLTVSHRQENDRLFYNILEEVRFGSISLQTKRLIEEKVLFYQQNNVASINTTYINGFRHEADSINNLICGFLPVLKDISSETLISIADDYINHTQCIPKEYDKQFRHYTNLPSELIIKEGARVMFLTNKLFNEELCNGSIGVITKLIDENHIEVVFPIKSGINQVIVEKTTAYFNFNGAPAHRTQFPLQNAFALTVHKTQGLTLPHATVSLDAQMFAVGQAYVAMSQATSWNNLEIRSFDQDAIKVDNAMLIELDRLKQKFNSMYSSLNNNDILDLKNFNNCYEKNDDINTNSSESLQIVKFSEQKNSDDYYEESNNMINVESSESLQTDISQYISKDESKYEANK</sequence>
<keyword evidence="1" id="KW-0547">Nucleotide-binding</keyword>
<comment type="similarity">
    <text evidence="1">Belongs to the helicase family.</text>
</comment>
<feature type="domain" description="DNA helicase Pif1-like DEAD-box helicase" evidence="2">
    <location>
        <begin position="854"/>
        <end position="1048"/>
    </location>
</feature>
<reference evidence="4" key="1">
    <citation type="submission" date="2019-10" db="EMBL/GenBank/DDBJ databases">
        <title>Conservation and host-specific expression of non-tandemly repeated heterogenous ribosome RNA gene in arbuscular mycorrhizal fungi.</title>
        <authorList>
            <person name="Maeda T."/>
            <person name="Kobayashi Y."/>
            <person name="Nakagawa T."/>
            <person name="Ezawa T."/>
            <person name="Yamaguchi K."/>
            <person name="Bino T."/>
            <person name="Nishimoto Y."/>
            <person name="Shigenobu S."/>
            <person name="Kawaguchi M."/>
        </authorList>
    </citation>
    <scope>NUCLEOTIDE SEQUENCE</scope>
    <source>
        <strain evidence="4">HR1</strain>
    </source>
</reference>
<gene>
    <name evidence="4" type="ORF">RCL2_002902100</name>
</gene>
<dbReference type="OrthoDB" id="432234at2759"/>
<dbReference type="InterPro" id="IPR010285">
    <property type="entry name" value="DNA_helicase_pif1-like_DEAD"/>
</dbReference>
<dbReference type="PANTHER" id="PTHR47642">
    <property type="entry name" value="ATP-DEPENDENT DNA HELICASE"/>
    <property type="match status" value="1"/>
</dbReference>
<comment type="caution">
    <text evidence="4">The sequence shown here is derived from an EMBL/GenBank/DDBJ whole genome shotgun (WGS) entry which is preliminary data.</text>
</comment>
<comment type="cofactor">
    <cofactor evidence="1">
        <name>Mg(2+)</name>
        <dbReference type="ChEBI" id="CHEBI:18420"/>
    </cofactor>
</comment>
<keyword evidence="1" id="KW-0378">Hydrolase</keyword>
<protein>
    <recommendedName>
        <fullName evidence="1">ATP-dependent DNA helicase</fullName>
        <ecNumber evidence="1">5.6.2.3</ecNumber>
    </recommendedName>
</protein>
<accession>A0A8H3MGY6</accession>
<dbReference type="GO" id="GO:0006310">
    <property type="term" value="P:DNA recombination"/>
    <property type="evidence" value="ECO:0007669"/>
    <property type="project" value="UniProtKB-KW"/>
</dbReference>
<evidence type="ECO:0000259" key="3">
    <source>
        <dbReference type="Pfam" id="PF14214"/>
    </source>
</evidence>
<dbReference type="CDD" id="cd18809">
    <property type="entry name" value="SF1_C_RecD"/>
    <property type="match status" value="1"/>
</dbReference>
<dbReference type="Proteomes" id="UP000615446">
    <property type="component" value="Unassembled WGS sequence"/>
</dbReference>
<evidence type="ECO:0000256" key="1">
    <source>
        <dbReference type="RuleBase" id="RU363044"/>
    </source>
</evidence>
<dbReference type="EMBL" id="BLAL01000313">
    <property type="protein sequence ID" value="GET02645.1"/>
    <property type="molecule type" value="Genomic_DNA"/>
</dbReference>
<dbReference type="GO" id="GO:0043139">
    <property type="term" value="F:5'-3' DNA helicase activity"/>
    <property type="evidence" value="ECO:0007669"/>
    <property type="project" value="UniProtKB-EC"/>
</dbReference>
<keyword evidence="1" id="KW-0227">DNA damage</keyword>
<dbReference type="GO" id="GO:0006281">
    <property type="term" value="P:DNA repair"/>
    <property type="evidence" value="ECO:0007669"/>
    <property type="project" value="UniProtKB-KW"/>
</dbReference>
<evidence type="ECO:0000259" key="2">
    <source>
        <dbReference type="Pfam" id="PF05970"/>
    </source>
</evidence>
<keyword evidence="1" id="KW-0067">ATP-binding</keyword>
<dbReference type="InterPro" id="IPR025476">
    <property type="entry name" value="Helitron_helicase-like"/>
</dbReference>
<dbReference type="InterPro" id="IPR027417">
    <property type="entry name" value="P-loop_NTPase"/>
</dbReference>
<dbReference type="Gene3D" id="3.40.50.300">
    <property type="entry name" value="P-loop containing nucleotide triphosphate hydrolases"/>
    <property type="match status" value="2"/>
</dbReference>
<dbReference type="Gene3D" id="2.30.30.940">
    <property type="match status" value="1"/>
</dbReference>
<keyword evidence="1" id="KW-0234">DNA repair</keyword>
<dbReference type="PANTHER" id="PTHR47642:SF5">
    <property type="entry name" value="ATP-DEPENDENT DNA HELICASE"/>
    <property type="match status" value="1"/>
</dbReference>
<dbReference type="SUPFAM" id="SSF52540">
    <property type="entry name" value="P-loop containing nucleoside triphosphate hydrolases"/>
    <property type="match status" value="2"/>
</dbReference>
<dbReference type="Pfam" id="PF14214">
    <property type="entry name" value="Helitron_like_N"/>
    <property type="match status" value="1"/>
</dbReference>
<keyword evidence="1 4" id="KW-0347">Helicase</keyword>
<keyword evidence="1" id="KW-0233">DNA recombination</keyword>
<evidence type="ECO:0000313" key="4">
    <source>
        <dbReference type="EMBL" id="GET02645.1"/>
    </source>
</evidence>
<comment type="catalytic activity">
    <reaction evidence="1">
        <text>ATP + H2O = ADP + phosphate + H(+)</text>
        <dbReference type="Rhea" id="RHEA:13065"/>
        <dbReference type="ChEBI" id="CHEBI:15377"/>
        <dbReference type="ChEBI" id="CHEBI:15378"/>
        <dbReference type="ChEBI" id="CHEBI:30616"/>
        <dbReference type="ChEBI" id="CHEBI:43474"/>
        <dbReference type="ChEBI" id="CHEBI:456216"/>
        <dbReference type="EC" id="5.6.2.3"/>
    </reaction>
</comment>
<organism evidence="4 5">
    <name type="scientific">Rhizophagus clarus</name>
    <dbReference type="NCBI Taxonomy" id="94130"/>
    <lineage>
        <taxon>Eukaryota</taxon>
        <taxon>Fungi</taxon>
        <taxon>Fungi incertae sedis</taxon>
        <taxon>Mucoromycota</taxon>
        <taxon>Glomeromycotina</taxon>
        <taxon>Glomeromycetes</taxon>
        <taxon>Glomerales</taxon>
        <taxon>Glomeraceae</taxon>
        <taxon>Rhizophagus</taxon>
    </lineage>
</organism>
<dbReference type="GO" id="GO:0016787">
    <property type="term" value="F:hydrolase activity"/>
    <property type="evidence" value="ECO:0007669"/>
    <property type="project" value="UniProtKB-KW"/>
</dbReference>